<dbReference type="AlphaFoldDB" id="A0A179T4E8"/>
<evidence type="ECO:0000256" key="1">
    <source>
        <dbReference type="ARBA" id="ARBA00093462"/>
    </source>
</evidence>
<protein>
    <submittedName>
        <fullName evidence="5">Replication initiation and membrane attachment protein</fullName>
    </submittedName>
</protein>
<dbReference type="Pfam" id="PF25888">
    <property type="entry name" value="WHD_DnaB"/>
    <property type="match status" value="1"/>
</dbReference>
<feature type="region of interest" description="Disordered" evidence="2">
    <location>
        <begin position="429"/>
        <end position="458"/>
    </location>
</feature>
<organism evidence="5 6">
    <name type="scientific">Metabacillus litoralis</name>
    <dbReference type="NCBI Taxonomy" id="152268"/>
    <lineage>
        <taxon>Bacteria</taxon>
        <taxon>Bacillati</taxon>
        <taxon>Bacillota</taxon>
        <taxon>Bacilli</taxon>
        <taxon>Bacillales</taxon>
        <taxon>Bacillaceae</taxon>
        <taxon>Metabacillus</taxon>
    </lineage>
</organism>
<proteinExistence type="inferred from homology"/>
<dbReference type="EMBL" id="LWSG01000002">
    <property type="protein sequence ID" value="OAS88825.1"/>
    <property type="molecule type" value="Genomic_DNA"/>
</dbReference>
<evidence type="ECO:0000259" key="3">
    <source>
        <dbReference type="Pfam" id="PF07261"/>
    </source>
</evidence>
<dbReference type="RefSeq" id="WP_066326878.1">
    <property type="nucleotide sequence ID" value="NZ_LWSG01000002.1"/>
</dbReference>
<dbReference type="InterPro" id="IPR006343">
    <property type="entry name" value="DnaB/C_C"/>
</dbReference>
<evidence type="ECO:0000259" key="4">
    <source>
        <dbReference type="Pfam" id="PF25888"/>
    </source>
</evidence>
<name>A0A179T4E8_9BACI</name>
<evidence type="ECO:0000256" key="2">
    <source>
        <dbReference type="SAM" id="MobiDB-lite"/>
    </source>
</evidence>
<dbReference type="Pfam" id="PF07261">
    <property type="entry name" value="DnaB_2"/>
    <property type="match status" value="1"/>
</dbReference>
<dbReference type="STRING" id="152268.A6K24_15350"/>
<dbReference type="OrthoDB" id="2082007at2"/>
<sequence>MDQQHWKELLAIDRYTVKSSSVLQDLDRKILTLLYQPLIGTKCFSLYMTLWGELEQSRLWGEETTHHSLLTIMQSNLRDIYRERLKLEGLGLLKTFVIETEEFKRYVYELQAPLRPDEFFQDGVLNIYLYNRVGKNKFLQLKRFFSDKQMDEGMKDITRSFNDIFDSGQSADMIARVNHETLEDLSLVSNREYMQTNNRATMEISDNVFDFDLFITGLSDAIIPTKAITPTVREVIKKLSYLYGISAIDMKNVLMNSIDQDDNIDIELLRKSARDWYQFQHGDELPGLLDKIQPLSLRSVTDKKQLTQEEELIYQLETISPRQFLTDVSGGVPPSAGDLQIIEEVMLQQKLEPGVVNVLIYYVMLKTDMKLTRAYVQKIASHWIRKQISTVKAAMDLAKHEHRQYQQWAEEKTTKKSSTYKKAPIRKEMLPSWLNEDENNKLNNDEQEQTDGQSTLDREQFELEKKKLFDRIKKYKDNKTND</sequence>
<comment type="caution">
    <text evidence="5">The sequence shown here is derived from an EMBL/GenBank/DDBJ whole genome shotgun (WGS) entry which is preliminary data.</text>
</comment>
<feature type="domain" description="Replicative helicase loading/DNA remodeling protein DnaB N-terminal winged helix" evidence="4">
    <location>
        <begin position="12"/>
        <end position="198"/>
    </location>
</feature>
<evidence type="ECO:0000313" key="6">
    <source>
        <dbReference type="Proteomes" id="UP000078534"/>
    </source>
</evidence>
<comment type="similarity">
    <text evidence="1">Belongs to the DnaB/DnaD family.</text>
</comment>
<evidence type="ECO:0000313" key="5">
    <source>
        <dbReference type="EMBL" id="OAS88825.1"/>
    </source>
</evidence>
<reference evidence="6" key="1">
    <citation type="submission" date="2016-04" db="EMBL/GenBank/DDBJ databases">
        <authorList>
            <person name="Lyu Z."/>
            <person name="Lyu W."/>
        </authorList>
    </citation>
    <scope>NUCLEOTIDE SEQUENCE [LARGE SCALE GENOMIC DNA]</scope>
    <source>
        <strain evidence="6">C44</strain>
    </source>
</reference>
<keyword evidence="6" id="KW-1185">Reference proteome</keyword>
<feature type="domain" description="DnaB/C C-terminal" evidence="3">
    <location>
        <begin position="333"/>
        <end position="396"/>
    </location>
</feature>
<gene>
    <name evidence="5" type="ORF">A6K24_15350</name>
</gene>
<accession>A0A179T4E8</accession>
<dbReference type="Proteomes" id="UP000078534">
    <property type="component" value="Unassembled WGS sequence"/>
</dbReference>
<dbReference type="InterPro" id="IPR058660">
    <property type="entry name" value="WHD_DnaB"/>
</dbReference>